<reference evidence="13 14" key="1">
    <citation type="submission" date="2021-01" db="EMBL/GenBank/DDBJ databases">
        <title>Piscinibacter sp. Jin2 Genome sequencing and assembly.</title>
        <authorList>
            <person name="Kim I."/>
        </authorList>
    </citation>
    <scope>NUCLEOTIDE SEQUENCE [LARGE SCALE GENOMIC DNA]</scope>
    <source>
        <strain evidence="13 14">Jin2</strain>
    </source>
</reference>
<feature type="compositionally biased region" description="Low complexity" evidence="10">
    <location>
        <begin position="354"/>
        <end position="370"/>
    </location>
</feature>
<evidence type="ECO:0000313" key="13">
    <source>
        <dbReference type="EMBL" id="MBL0719453.1"/>
    </source>
</evidence>
<dbReference type="Gene3D" id="1.10.3470.10">
    <property type="entry name" value="ABC transporter involved in vitamin B12 uptake, BtuC"/>
    <property type="match status" value="1"/>
</dbReference>
<feature type="transmembrane region" description="Helical" evidence="11">
    <location>
        <begin position="169"/>
        <end position="192"/>
    </location>
</feature>
<evidence type="ECO:0000313" key="14">
    <source>
        <dbReference type="Proteomes" id="UP000643207"/>
    </source>
</evidence>
<feature type="transmembrane region" description="Helical" evidence="11">
    <location>
        <begin position="298"/>
        <end position="317"/>
    </location>
</feature>
<comment type="subcellular location">
    <subcellularLocation>
        <location evidence="1">Cell membrane</location>
        <topology evidence="1">Multi-pass membrane protein</topology>
    </subcellularLocation>
</comment>
<organism evidence="13 14">
    <name type="scientific">Aquariibacter lacus</name>
    <dbReference type="NCBI Taxonomy" id="2801332"/>
    <lineage>
        <taxon>Bacteria</taxon>
        <taxon>Pseudomonadati</taxon>
        <taxon>Pseudomonadota</taxon>
        <taxon>Betaproteobacteria</taxon>
        <taxon>Burkholderiales</taxon>
        <taxon>Sphaerotilaceae</taxon>
        <taxon>Aquariibacter</taxon>
    </lineage>
</organism>
<dbReference type="InterPro" id="IPR017871">
    <property type="entry name" value="ABC_transporter-like_CS"/>
</dbReference>
<feature type="region of interest" description="Disordered" evidence="10">
    <location>
        <begin position="352"/>
        <end position="371"/>
    </location>
</feature>
<dbReference type="Proteomes" id="UP000643207">
    <property type="component" value="Unassembled WGS sequence"/>
</dbReference>
<comment type="caution">
    <text evidence="13">The sequence shown here is derived from an EMBL/GenBank/DDBJ whole genome shotgun (WGS) entry which is preliminary data.</text>
</comment>
<dbReference type="SUPFAM" id="SSF81345">
    <property type="entry name" value="ABC transporter involved in vitamin B12 uptake, BtuC"/>
    <property type="match status" value="1"/>
</dbReference>
<dbReference type="PANTHER" id="PTHR30472">
    <property type="entry name" value="FERRIC ENTEROBACTIN TRANSPORT SYSTEM PERMEASE PROTEIN"/>
    <property type="match status" value="1"/>
</dbReference>
<keyword evidence="9 11" id="KW-0472">Membrane</keyword>
<keyword evidence="5 11" id="KW-0812">Transmembrane</keyword>
<keyword evidence="14" id="KW-1185">Reference proteome</keyword>
<protein>
    <submittedName>
        <fullName evidence="13">Iron chelate uptake ABC transporter family permease subunit</fullName>
    </submittedName>
</protein>
<dbReference type="PROSITE" id="PS00211">
    <property type="entry name" value="ABC_TRANSPORTER_1"/>
    <property type="match status" value="1"/>
</dbReference>
<feature type="transmembrane region" description="Helical" evidence="11">
    <location>
        <begin position="254"/>
        <end position="278"/>
    </location>
</feature>
<feature type="transmembrane region" description="Helical" evidence="11">
    <location>
        <begin position="212"/>
        <end position="234"/>
    </location>
</feature>
<evidence type="ECO:0000256" key="6">
    <source>
        <dbReference type="ARBA" id="ARBA00022741"/>
    </source>
</evidence>
<dbReference type="InterPro" id="IPR027417">
    <property type="entry name" value="P-loop_NTPase"/>
</dbReference>
<evidence type="ECO:0000256" key="9">
    <source>
        <dbReference type="ARBA" id="ARBA00023136"/>
    </source>
</evidence>
<evidence type="ECO:0000256" key="8">
    <source>
        <dbReference type="ARBA" id="ARBA00022989"/>
    </source>
</evidence>
<evidence type="ECO:0000256" key="5">
    <source>
        <dbReference type="ARBA" id="ARBA00022692"/>
    </source>
</evidence>
<comment type="similarity">
    <text evidence="2">Belongs to the binding-protein-dependent transport system permease family. FecCD subfamily.</text>
</comment>
<dbReference type="Pfam" id="PF00005">
    <property type="entry name" value="ABC_tran"/>
    <property type="match status" value="1"/>
</dbReference>
<keyword evidence="8 11" id="KW-1133">Transmembrane helix</keyword>
<evidence type="ECO:0000256" key="1">
    <source>
        <dbReference type="ARBA" id="ARBA00004651"/>
    </source>
</evidence>
<proteinExistence type="inferred from homology"/>
<dbReference type="PROSITE" id="PS50893">
    <property type="entry name" value="ABC_TRANSPORTER_2"/>
    <property type="match status" value="1"/>
</dbReference>
<sequence>MSALSGAPEPAGRRPGRARAAGLALAGLVGLSLLLGLSCGSAGCEAGALPQALGWAGEGPEAALTQAIVERLRLPRVLAGFAVGGLLALAGALMQLLLRNPLADPYVLGVSGGASLGAVLALGYGLGGLALGVSAWGGAALSLLLLLLIGRQGLRGLGLGEAAEAPSRLLLSGVLLAAGWQALITLSLALAPEARLRGMLFWLIGELSGAEPWAPALAVLALATAAATALGAPLKVMLLGDARAQSLGVPVRKLRLALCLLGAACTAVAVTTAGALGFVGLLVPHGLRLLLGADPRRLLPACALAGGSVVVLADTLARSLLAPAQLPVGALLSLLGVPLFLLLLMRGEGRPSGAAPADEPAPPAAEAVDPGSAGKEYLAHGTFEAVEAGESFESAEAVEAVEVVDAAATPRLQARALDLGHPGRPLLRGLDLSLRPGERWALLGPNGAGKTTLLQALAGLRPPQAGQLELAGRPLADWPLREAACLRGLLPQQPLVPAGLRVDEAVLLGRHPHRDAAVRDTPADWAATAAALQRLGLAALAGRRLDELSGGERQRVALAGLLAQDPLLWLLDEPLAALDLPQQQRLLDLLRERADAGRSLMASFHDPSQAARWASHALLLAPDGRWQAGPAEEVLRAETLSALYGHPLRLLATPQGPVFVPA</sequence>
<dbReference type="GO" id="GO:0022857">
    <property type="term" value="F:transmembrane transporter activity"/>
    <property type="evidence" value="ECO:0007669"/>
    <property type="project" value="InterPro"/>
</dbReference>
<keyword evidence="6" id="KW-0547">Nucleotide-binding</keyword>
<accession>A0A9X0XEB7</accession>
<name>A0A9X0XEB7_9BURK</name>
<gene>
    <name evidence="13" type="ORF">JI742_06070</name>
</gene>
<dbReference type="InterPro" id="IPR037294">
    <property type="entry name" value="ABC_BtuC-like"/>
</dbReference>
<dbReference type="Pfam" id="PF01032">
    <property type="entry name" value="FecCD"/>
    <property type="match status" value="1"/>
</dbReference>
<dbReference type="AlphaFoldDB" id="A0A9X0XEB7"/>
<evidence type="ECO:0000256" key="3">
    <source>
        <dbReference type="ARBA" id="ARBA00022448"/>
    </source>
</evidence>
<dbReference type="GO" id="GO:0016887">
    <property type="term" value="F:ATP hydrolysis activity"/>
    <property type="evidence" value="ECO:0007669"/>
    <property type="project" value="InterPro"/>
</dbReference>
<dbReference type="CDD" id="cd03214">
    <property type="entry name" value="ABC_Iron-Siderophores_B12_Hemin"/>
    <property type="match status" value="1"/>
</dbReference>
<dbReference type="GO" id="GO:0005524">
    <property type="term" value="F:ATP binding"/>
    <property type="evidence" value="ECO:0007669"/>
    <property type="project" value="UniProtKB-KW"/>
</dbReference>
<dbReference type="SMART" id="SM00382">
    <property type="entry name" value="AAA"/>
    <property type="match status" value="1"/>
</dbReference>
<dbReference type="GO" id="GO:0033214">
    <property type="term" value="P:siderophore-iron import into cell"/>
    <property type="evidence" value="ECO:0007669"/>
    <property type="project" value="TreeGrafter"/>
</dbReference>
<feature type="transmembrane region" description="Helical" evidence="11">
    <location>
        <begin position="130"/>
        <end position="149"/>
    </location>
</feature>
<feature type="transmembrane region" description="Helical" evidence="11">
    <location>
        <begin position="324"/>
        <end position="345"/>
    </location>
</feature>
<feature type="domain" description="ABC transporter" evidence="12">
    <location>
        <begin position="401"/>
        <end position="647"/>
    </location>
</feature>
<dbReference type="Gene3D" id="3.40.50.300">
    <property type="entry name" value="P-loop containing nucleotide triphosphate hydrolases"/>
    <property type="match status" value="1"/>
</dbReference>
<keyword evidence="4" id="KW-1003">Cell membrane</keyword>
<dbReference type="EMBL" id="JAERRA010000001">
    <property type="protein sequence ID" value="MBL0719453.1"/>
    <property type="molecule type" value="Genomic_DNA"/>
</dbReference>
<keyword evidence="7" id="KW-0067">ATP-binding</keyword>
<evidence type="ECO:0000256" key="4">
    <source>
        <dbReference type="ARBA" id="ARBA00022475"/>
    </source>
</evidence>
<feature type="transmembrane region" description="Helical" evidence="11">
    <location>
        <begin position="77"/>
        <end position="98"/>
    </location>
</feature>
<evidence type="ECO:0000256" key="7">
    <source>
        <dbReference type="ARBA" id="ARBA00022840"/>
    </source>
</evidence>
<dbReference type="InterPro" id="IPR003439">
    <property type="entry name" value="ABC_transporter-like_ATP-bd"/>
</dbReference>
<dbReference type="InterPro" id="IPR003593">
    <property type="entry name" value="AAA+_ATPase"/>
</dbReference>
<dbReference type="GO" id="GO:0005886">
    <property type="term" value="C:plasma membrane"/>
    <property type="evidence" value="ECO:0007669"/>
    <property type="project" value="UniProtKB-SubCell"/>
</dbReference>
<evidence type="ECO:0000256" key="2">
    <source>
        <dbReference type="ARBA" id="ARBA00007935"/>
    </source>
</evidence>
<evidence type="ECO:0000259" key="12">
    <source>
        <dbReference type="PROSITE" id="PS50893"/>
    </source>
</evidence>
<dbReference type="CDD" id="cd06550">
    <property type="entry name" value="TM_ABC_iron-siderophores_like"/>
    <property type="match status" value="1"/>
</dbReference>
<keyword evidence="3" id="KW-0813">Transport</keyword>
<evidence type="ECO:0000256" key="11">
    <source>
        <dbReference type="SAM" id="Phobius"/>
    </source>
</evidence>
<evidence type="ECO:0000256" key="10">
    <source>
        <dbReference type="SAM" id="MobiDB-lite"/>
    </source>
</evidence>
<dbReference type="SUPFAM" id="SSF52540">
    <property type="entry name" value="P-loop containing nucleoside triphosphate hydrolases"/>
    <property type="match status" value="1"/>
</dbReference>
<dbReference type="PANTHER" id="PTHR30472:SF25">
    <property type="entry name" value="ABC TRANSPORTER PERMEASE PROTEIN MJ0876-RELATED"/>
    <property type="match status" value="1"/>
</dbReference>
<dbReference type="InterPro" id="IPR000522">
    <property type="entry name" value="ABC_transptr_permease_BtuC"/>
</dbReference>